<dbReference type="Proteomes" id="UP000677265">
    <property type="component" value="Unassembled WGS sequence"/>
</dbReference>
<dbReference type="Pfam" id="PF26162">
    <property type="entry name" value="YwzD"/>
    <property type="match status" value="1"/>
</dbReference>
<dbReference type="EMBL" id="JAGYPE010000010">
    <property type="protein sequence ID" value="MBS4188251.1"/>
    <property type="molecule type" value="Genomic_DNA"/>
</dbReference>
<evidence type="ECO:0000313" key="2">
    <source>
        <dbReference type="EMBL" id="MCH6269424.1"/>
    </source>
</evidence>
<dbReference type="RefSeq" id="WP_213148039.1">
    <property type="nucleotide sequence ID" value="NZ_JAGYPE020000099.1"/>
</dbReference>
<dbReference type="EMBL" id="JAGYPE020000099">
    <property type="protein sequence ID" value="MCH6269424.1"/>
    <property type="molecule type" value="Genomic_DNA"/>
</dbReference>
<gene>
    <name evidence="2" type="ORF">KHB02_028240</name>
    <name evidence="1" type="ORF">KHB02_43510</name>
</gene>
<dbReference type="InterPro" id="IPR058930">
    <property type="entry name" value="YwzD"/>
</dbReference>
<accession>A0A942TAX2</accession>
<dbReference type="AlphaFoldDB" id="A0A942TAX2"/>
<comment type="caution">
    <text evidence="1">The sequence shown here is derived from an EMBL/GenBank/DDBJ whole genome shotgun (WGS) entry which is preliminary data.</text>
</comment>
<evidence type="ECO:0000313" key="3">
    <source>
        <dbReference type="Proteomes" id="UP000677265"/>
    </source>
</evidence>
<keyword evidence="3" id="KW-1185">Reference proteome</keyword>
<reference evidence="1" key="1">
    <citation type="submission" date="2021-05" db="EMBL/GenBank/DDBJ databases">
        <title>Novel Bacillus species.</title>
        <authorList>
            <person name="Liu G."/>
        </authorList>
    </citation>
    <scope>NUCLEOTIDE SEQUENCE</scope>
    <source>
        <strain evidence="1 3">FJAT-50051</strain>
    </source>
</reference>
<sequence length="51" mass="5793">MEKKSEVISKSADFSEIVKKAYDKAILDNEISLNQLIEDLKADLKHLVAPY</sequence>
<organism evidence="1">
    <name type="scientific">Neobacillus citreus</name>
    <dbReference type="NCBI Taxonomy" id="2833578"/>
    <lineage>
        <taxon>Bacteria</taxon>
        <taxon>Bacillati</taxon>
        <taxon>Bacillota</taxon>
        <taxon>Bacilli</taxon>
        <taxon>Bacillales</taxon>
        <taxon>Bacillaceae</taxon>
        <taxon>Neobacillus</taxon>
    </lineage>
</organism>
<evidence type="ECO:0000313" key="1">
    <source>
        <dbReference type="EMBL" id="MBS4188251.1"/>
    </source>
</evidence>
<name>A0A942TAX2_9BACI</name>
<protein>
    <submittedName>
        <fullName evidence="1">Uncharacterized protein</fullName>
    </submittedName>
</protein>
<proteinExistence type="predicted"/>